<reference evidence="2 3" key="1">
    <citation type="submission" date="2018-05" db="EMBL/GenBank/DDBJ databases">
        <title>Kurthia sibirica genome sequence.</title>
        <authorList>
            <person name="Maclea K.S."/>
            <person name="Goen A.E."/>
        </authorList>
    </citation>
    <scope>NUCLEOTIDE SEQUENCE [LARGE SCALE GENOMIC DNA]</scope>
    <source>
        <strain evidence="2 3">ATCC 49154</strain>
    </source>
</reference>
<dbReference type="AlphaFoldDB" id="A0A2U3AP75"/>
<feature type="transmembrane region" description="Helical" evidence="1">
    <location>
        <begin position="18"/>
        <end position="38"/>
    </location>
</feature>
<proteinExistence type="predicted"/>
<evidence type="ECO:0000256" key="1">
    <source>
        <dbReference type="SAM" id="Phobius"/>
    </source>
</evidence>
<dbReference type="EMBL" id="QFVR01000003">
    <property type="protein sequence ID" value="PWI26331.1"/>
    <property type="molecule type" value="Genomic_DNA"/>
</dbReference>
<evidence type="ECO:0000313" key="2">
    <source>
        <dbReference type="EMBL" id="PWI26331.1"/>
    </source>
</evidence>
<comment type="caution">
    <text evidence="2">The sequence shown here is derived from an EMBL/GenBank/DDBJ whole genome shotgun (WGS) entry which is preliminary data.</text>
</comment>
<dbReference type="Pfam" id="PF11694">
    <property type="entry name" value="DUF3290"/>
    <property type="match status" value="1"/>
</dbReference>
<keyword evidence="1" id="KW-0812">Transmembrane</keyword>
<evidence type="ECO:0000313" key="3">
    <source>
        <dbReference type="Proteomes" id="UP000245938"/>
    </source>
</evidence>
<dbReference type="OrthoDB" id="3191971at2"/>
<evidence type="ECO:0008006" key="4">
    <source>
        <dbReference type="Google" id="ProtNLM"/>
    </source>
</evidence>
<keyword evidence="1" id="KW-1133">Transmembrane helix</keyword>
<protein>
    <recommendedName>
        <fullName evidence="4">DUF3290 domain-containing protein</fullName>
    </recommendedName>
</protein>
<dbReference type="Proteomes" id="UP000245938">
    <property type="component" value="Unassembled WGS sequence"/>
</dbReference>
<feature type="transmembrane region" description="Helical" evidence="1">
    <location>
        <begin position="50"/>
        <end position="69"/>
    </location>
</feature>
<name>A0A2U3AP75_9BACL</name>
<organism evidence="2 3">
    <name type="scientific">Kurthia sibirica</name>
    <dbReference type="NCBI Taxonomy" id="202750"/>
    <lineage>
        <taxon>Bacteria</taxon>
        <taxon>Bacillati</taxon>
        <taxon>Bacillota</taxon>
        <taxon>Bacilli</taxon>
        <taxon>Bacillales</taxon>
        <taxon>Caryophanaceae</taxon>
        <taxon>Kurthia</taxon>
    </lineage>
</organism>
<dbReference type="InterPro" id="IPR021707">
    <property type="entry name" value="DUF3290"/>
</dbReference>
<keyword evidence="1" id="KW-0472">Membrane</keyword>
<dbReference type="RefSeq" id="WP_109304936.1">
    <property type="nucleotide sequence ID" value="NZ_BJUF01000112.1"/>
</dbReference>
<keyword evidence="3" id="KW-1185">Reference proteome</keyword>
<accession>A0A2U3AP75</accession>
<sequence>MDFYGTDYLNSQSAFKDYLKYILIFSALIFLIIVFSLYIRRKMDTKYRDLSIILFLILLFLSGLQYNNYTQNENKHTQSTQMLSILEQVAATYGVDLDSLYVNSPSLNDEVIIKMDNHYYLLVLSSTQQSFTLEETFLAHSKINIIK</sequence>
<gene>
    <name evidence="2" type="ORF">DEX24_03060</name>
</gene>